<feature type="compositionally biased region" description="Low complexity" evidence="1">
    <location>
        <begin position="159"/>
        <end position="171"/>
    </location>
</feature>
<evidence type="ECO:0000256" key="1">
    <source>
        <dbReference type="SAM" id="MobiDB-lite"/>
    </source>
</evidence>
<gene>
    <name evidence="2" type="primary">FGENESH: predicted gene_5.256</name>
    <name evidence="2" type="ORF">BN2166_0027110</name>
</gene>
<organism evidence="2 3">
    <name type="scientific">Rhodotorula toruloides</name>
    <name type="common">Yeast</name>
    <name type="synonym">Rhodosporidium toruloides</name>
    <dbReference type="NCBI Taxonomy" id="5286"/>
    <lineage>
        <taxon>Eukaryota</taxon>
        <taxon>Fungi</taxon>
        <taxon>Dikarya</taxon>
        <taxon>Basidiomycota</taxon>
        <taxon>Pucciniomycotina</taxon>
        <taxon>Microbotryomycetes</taxon>
        <taxon>Sporidiobolales</taxon>
        <taxon>Sporidiobolaceae</taxon>
        <taxon>Rhodotorula</taxon>
    </lineage>
</organism>
<evidence type="ECO:0000313" key="2">
    <source>
        <dbReference type="EMBL" id="CTR06850.1"/>
    </source>
</evidence>
<feature type="region of interest" description="Disordered" evidence="1">
    <location>
        <begin position="318"/>
        <end position="463"/>
    </location>
</feature>
<protein>
    <submittedName>
        <fullName evidence="2">Uncharacterized protein</fullName>
    </submittedName>
</protein>
<dbReference type="AlphaFoldDB" id="A0A0K3CE81"/>
<dbReference type="Proteomes" id="UP000199069">
    <property type="component" value="Unassembled WGS sequence"/>
</dbReference>
<feature type="compositionally biased region" description="Low complexity" evidence="1">
    <location>
        <begin position="388"/>
        <end position="414"/>
    </location>
</feature>
<dbReference type="EMBL" id="CWKI01000005">
    <property type="protein sequence ID" value="CTR06850.1"/>
    <property type="molecule type" value="Genomic_DNA"/>
</dbReference>
<reference evidence="2 3" key="1">
    <citation type="submission" date="2015-07" db="EMBL/GenBank/DDBJ databases">
        <authorList>
            <person name="Cajimat M.N.B."/>
            <person name="Milazzo M.L."/>
            <person name="Fulhorst C.F."/>
        </authorList>
    </citation>
    <scope>NUCLEOTIDE SEQUENCE [LARGE SCALE GENOMIC DNA]</scope>
    <source>
        <strain evidence="2">Single colony</strain>
    </source>
</reference>
<accession>A0A0K3CE81</accession>
<feature type="region of interest" description="Disordered" evidence="1">
    <location>
        <begin position="157"/>
        <end position="184"/>
    </location>
</feature>
<proteinExistence type="predicted"/>
<feature type="compositionally biased region" description="Basic and acidic residues" evidence="1">
    <location>
        <begin position="445"/>
        <end position="463"/>
    </location>
</feature>
<name>A0A0K3CE81_RHOTO</name>
<dbReference type="OMA" id="HRTHILY"/>
<sequence length="463" mass="48881">MAQPMMAAPPYALPLPPPPPALSIVDSLHQSRQTLLRDTFTLFRSATGRAQSPSPSQTPPSLKHFATSTVSVGPHAFFETKLYLCDWSPSSASTPTMQQATLNPAAITPALIARLNAASQTDPALADILRKAASGQASSDELSGLARLIEQLRQEDEAATAAAAAPAQPAAGNSTGSPPAPAHPSLVVEFHEVPGEQYLIPAHYLHTALPPPPGMPAIPGRQDVLLSFFIFPAERFPSHSAKGKHRAMHQPMTDFEAPVPVDVVVEHCTDYARDCLFRASRNGRPKDSKLEDWWRQMINAVPHRTHILYIPPTHSIAPSPALQASPPPDEDSAALSRTGSTLGTPGAPGLAGTKRGGTPKEAQGQKKAKIGSAGKAAPVKRGGARSKSSTAISTPAGASPSPGPSSLAGSPEPAYRALGGGRRGSSRAKSRVKSYAEDDDDEFEREMRSLEKKARRGSIKEEA</sequence>
<keyword evidence="3" id="KW-1185">Reference proteome</keyword>
<evidence type="ECO:0000313" key="3">
    <source>
        <dbReference type="Proteomes" id="UP000199069"/>
    </source>
</evidence>